<dbReference type="InterPro" id="IPR040079">
    <property type="entry name" value="Glutathione_S-Trfase"/>
</dbReference>
<dbReference type="AlphaFoldDB" id="A0A4S4KCS4"/>
<organism evidence="9 10">
    <name type="scientific">Hermanssonia centrifuga</name>
    <dbReference type="NCBI Taxonomy" id="98765"/>
    <lineage>
        <taxon>Eukaryota</taxon>
        <taxon>Fungi</taxon>
        <taxon>Dikarya</taxon>
        <taxon>Basidiomycota</taxon>
        <taxon>Agaricomycotina</taxon>
        <taxon>Agaricomycetes</taxon>
        <taxon>Polyporales</taxon>
        <taxon>Meruliaceae</taxon>
        <taxon>Hermanssonia</taxon>
    </lineage>
</organism>
<dbReference type="EMBL" id="SGPJ01000350">
    <property type="protein sequence ID" value="THG95167.1"/>
    <property type="molecule type" value="Genomic_DNA"/>
</dbReference>
<proteinExistence type="inferred from homology"/>
<dbReference type="GO" id="GO:0005634">
    <property type="term" value="C:nucleus"/>
    <property type="evidence" value="ECO:0007669"/>
    <property type="project" value="UniProtKB-ARBA"/>
</dbReference>
<reference evidence="9 10" key="1">
    <citation type="submission" date="2019-02" db="EMBL/GenBank/DDBJ databases">
        <title>Genome sequencing of the rare red list fungi Phlebia centrifuga.</title>
        <authorList>
            <person name="Buettner E."/>
            <person name="Kellner H."/>
        </authorList>
    </citation>
    <scope>NUCLEOTIDE SEQUENCE [LARGE SCALE GENOMIC DNA]</scope>
    <source>
        <strain evidence="9 10">DSM 108282</strain>
    </source>
</reference>
<evidence type="ECO:0000313" key="9">
    <source>
        <dbReference type="EMBL" id="THG95167.1"/>
    </source>
</evidence>
<dbReference type="InterPro" id="IPR036249">
    <property type="entry name" value="Thioredoxin-like_sf"/>
</dbReference>
<protein>
    <recommendedName>
        <fullName evidence="2">glutathione transferase</fullName>
        <ecNumber evidence="2">2.5.1.18</ecNumber>
    </recommendedName>
</protein>
<keyword evidence="3" id="KW-0808">Transferase</keyword>
<dbReference type="SUPFAM" id="SSF52833">
    <property type="entry name" value="Thioredoxin-like"/>
    <property type="match status" value="1"/>
</dbReference>
<name>A0A4S4KCS4_9APHY</name>
<dbReference type="CDD" id="cd03048">
    <property type="entry name" value="GST_N_Ure2p_like"/>
    <property type="match status" value="1"/>
</dbReference>
<dbReference type="PANTHER" id="PTHR44051">
    <property type="entry name" value="GLUTATHIONE S-TRANSFERASE-RELATED"/>
    <property type="match status" value="1"/>
</dbReference>
<dbReference type="Pfam" id="PF00043">
    <property type="entry name" value="GST_C"/>
    <property type="match status" value="1"/>
</dbReference>
<comment type="similarity">
    <text evidence="1 6">Belongs to the GST superfamily.</text>
</comment>
<evidence type="ECO:0000256" key="1">
    <source>
        <dbReference type="ARBA" id="ARBA00007409"/>
    </source>
</evidence>
<dbReference type="EC" id="2.5.1.18" evidence="2"/>
<dbReference type="InterPro" id="IPR010987">
    <property type="entry name" value="Glutathione-S-Trfase_C-like"/>
</dbReference>
<feature type="domain" description="GST N-terminal" evidence="7">
    <location>
        <begin position="6"/>
        <end position="95"/>
    </location>
</feature>
<evidence type="ECO:0000256" key="4">
    <source>
        <dbReference type="ARBA" id="ARBA00047960"/>
    </source>
</evidence>
<evidence type="ECO:0000256" key="3">
    <source>
        <dbReference type="ARBA" id="ARBA00022679"/>
    </source>
</evidence>
<evidence type="ECO:0000256" key="5">
    <source>
        <dbReference type="ARBA" id="ARBA00060024"/>
    </source>
</evidence>
<evidence type="ECO:0000259" key="7">
    <source>
        <dbReference type="PROSITE" id="PS50404"/>
    </source>
</evidence>
<dbReference type="PANTHER" id="PTHR44051:SF3">
    <property type="entry name" value="TRANSCRIPTIONAL REGULATOR URE2"/>
    <property type="match status" value="1"/>
</dbReference>
<keyword evidence="10" id="KW-1185">Reference proteome</keyword>
<dbReference type="SUPFAM" id="SSF47616">
    <property type="entry name" value="GST C-terminal domain-like"/>
    <property type="match status" value="1"/>
</dbReference>
<dbReference type="Pfam" id="PF02798">
    <property type="entry name" value="GST_N"/>
    <property type="match status" value="1"/>
</dbReference>
<dbReference type="Proteomes" id="UP000309038">
    <property type="component" value="Unassembled WGS sequence"/>
</dbReference>
<dbReference type="SFLD" id="SFLDS00019">
    <property type="entry name" value="Glutathione_Transferase_(cytos"/>
    <property type="match status" value="1"/>
</dbReference>
<dbReference type="PROSITE" id="PS50404">
    <property type="entry name" value="GST_NTER"/>
    <property type="match status" value="1"/>
</dbReference>
<evidence type="ECO:0000259" key="8">
    <source>
        <dbReference type="PROSITE" id="PS50405"/>
    </source>
</evidence>
<evidence type="ECO:0000256" key="2">
    <source>
        <dbReference type="ARBA" id="ARBA00012452"/>
    </source>
</evidence>
<comment type="function">
    <text evidence="5">Involved in the oxidative stress response and detoxification.</text>
</comment>
<comment type="caution">
    <text evidence="9">The sequence shown here is derived from an EMBL/GenBank/DDBJ whole genome shotgun (WGS) entry which is preliminary data.</text>
</comment>
<sequence>MSHGKQFTLYTCQPGGPNGWKVAIVLEELGLTYESIYLDLKNGESRSPEHTKYNPNGRIPTLIDHKNNDFVIWQCTCRESNAIILYLISKYDPEHKVSVTTEGDQFHLTQWLFFQASGQGPYYGQASWFVYSHPEKIESAKERYINETLRILGVLESVLSKQEWLVGGKPTVADLSFITWNQAALIIVLPNKEGFDFHKDFPAVFAWHAKLEARDSVKKIAAVRAAFQRLAIRGTSIVGNIGFIEIKYTDSN</sequence>
<accession>A0A4S4KCS4</accession>
<dbReference type="SFLD" id="SFLDG00358">
    <property type="entry name" value="Main_(cytGST)"/>
    <property type="match status" value="1"/>
</dbReference>
<dbReference type="FunFam" id="1.20.1050.130:FF:000016">
    <property type="entry name" value="Glutathione S-transferase 1"/>
    <property type="match status" value="1"/>
</dbReference>
<dbReference type="GO" id="GO:0005737">
    <property type="term" value="C:cytoplasm"/>
    <property type="evidence" value="ECO:0007669"/>
    <property type="project" value="UniProtKB-ARBA"/>
</dbReference>
<comment type="catalytic activity">
    <reaction evidence="4">
        <text>RX + glutathione = an S-substituted glutathione + a halide anion + H(+)</text>
        <dbReference type="Rhea" id="RHEA:16437"/>
        <dbReference type="ChEBI" id="CHEBI:15378"/>
        <dbReference type="ChEBI" id="CHEBI:16042"/>
        <dbReference type="ChEBI" id="CHEBI:17792"/>
        <dbReference type="ChEBI" id="CHEBI:57925"/>
        <dbReference type="ChEBI" id="CHEBI:90779"/>
        <dbReference type="EC" id="2.5.1.18"/>
    </reaction>
</comment>
<dbReference type="InterPro" id="IPR036282">
    <property type="entry name" value="Glutathione-S-Trfase_C_sf"/>
</dbReference>
<dbReference type="Gene3D" id="1.20.1050.130">
    <property type="match status" value="1"/>
</dbReference>
<gene>
    <name evidence="9" type="ORF">EW026_g6431</name>
</gene>
<feature type="domain" description="GST C-terminal" evidence="8">
    <location>
        <begin position="101"/>
        <end position="232"/>
    </location>
</feature>
<dbReference type="PROSITE" id="PS50405">
    <property type="entry name" value="GST_CTER"/>
    <property type="match status" value="1"/>
</dbReference>
<evidence type="ECO:0000256" key="6">
    <source>
        <dbReference type="RuleBase" id="RU003494"/>
    </source>
</evidence>
<dbReference type="GO" id="GO:0004364">
    <property type="term" value="F:glutathione transferase activity"/>
    <property type="evidence" value="ECO:0007669"/>
    <property type="project" value="UniProtKB-EC"/>
</dbReference>
<dbReference type="InterPro" id="IPR004046">
    <property type="entry name" value="GST_C"/>
</dbReference>
<dbReference type="InterPro" id="IPR004045">
    <property type="entry name" value="Glutathione_S-Trfase_N"/>
</dbReference>
<dbReference type="SFLD" id="SFLDG01151">
    <property type="entry name" value="Main.2:_Nu-like"/>
    <property type="match status" value="1"/>
</dbReference>
<evidence type="ECO:0000313" key="10">
    <source>
        <dbReference type="Proteomes" id="UP000309038"/>
    </source>
</evidence>